<dbReference type="EMBL" id="JBJUIK010000009">
    <property type="protein sequence ID" value="KAL3518517.1"/>
    <property type="molecule type" value="Genomic_DNA"/>
</dbReference>
<dbReference type="PANTHER" id="PTHR11011:SF99">
    <property type="entry name" value="FATTY ACYL-COA REDUCTASE 3"/>
    <property type="match status" value="1"/>
</dbReference>
<dbReference type="Pfam" id="PF07993">
    <property type="entry name" value="NAD_binding_4"/>
    <property type="match status" value="1"/>
</dbReference>
<proteinExistence type="inferred from homology"/>
<organism evidence="7 8">
    <name type="scientific">Cinchona calisaya</name>
    <dbReference type="NCBI Taxonomy" id="153742"/>
    <lineage>
        <taxon>Eukaryota</taxon>
        <taxon>Viridiplantae</taxon>
        <taxon>Streptophyta</taxon>
        <taxon>Embryophyta</taxon>
        <taxon>Tracheophyta</taxon>
        <taxon>Spermatophyta</taxon>
        <taxon>Magnoliopsida</taxon>
        <taxon>eudicotyledons</taxon>
        <taxon>Gunneridae</taxon>
        <taxon>Pentapetalae</taxon>
        <taxon>asterids</taxon>
        <taxon>lamiids</taxon>
        <taxon>Gentianales</taxon>
        <taxon>Rubiaceae</taxon>
        <taxon>Cinchonoideae</taxon>
        <taxon>Cinchoneae</taxon>
        <taxon>Cinchona</taxon>
    </lineage>
</organism>
<evidence type="ECO:0000256" key="4">
    <source>
        <dbReference type="RuleBase" id="RU363097"/>
    </source>
</evidence>
<evidence type="ECO:0000256" key="1">
    <source>
        <dbReference type="ARBA" id="ARBA00005928"/>
    </source>
</evidence>
<reference evidence="7 8" key="1">
    <citation type="submission" date="2024-11" db="EMBL/GenBank/DDBJ databases">
        <title>A near-complete genome assembly of Cinchona calisaya.</title>
        <authorList>
            <person name="Lian D.C."/>
            <person name="Zhao X.W."/>
            <person name="Wei L."/>
        </authorList>
    </citation>
    <scope>NUCLEOTIDE SEQUENCE [LARGE SCALE GENOMIC DNA]</scope>
    <source>
        <tissue evidence="7">Nenye</tissue>
    </source>
</reference>
<feature type="domain" description="Fatty acyl-CoA reductase C-terminal" evidence="5">
    <location>
        <begin position="393"/>
        <end position="490"/>
    </location>
</feature>
<evidence type="ECO:0000313" key="8">
    <source>
        <dbReference type="Proteomes" id="UP001630127"/>
    </source>
</evidence>
<dbReference type="InterPro" id="IPR026055">
    <property type="entry name" value="FAR"/>
</dbReference>
<accession>A0ABD2ZGC7</accession>
<evidence type="ECO:0000313" key="7">
    <source>
        <dbReference type="EMBL" id="KAL3518517.1"/>
    </source>
</evidence>
<dbReference type="Pfam" id="PF03015">
    <property type="entry name" value="Sterile"/>
    <property type="match status" value="1"/>
</dbReference>
<dbReference type="Proteomes" id="UP001630127">
    <property type="component" value="Unassembled WGS sequence"/>
</dbReference>
<evidence type="ECO:0000259" key="6">
    <source>
        <dbReference type="Pfam" id="PF07993"/>
    </source>
</evidence>
<dbReference type="PANTHER" id="PTHR11011">
    <property type="entry name" value="MALE STERILITY PROTEIN 2-RELATED"/>
    <property type="match status" value="1"/>
</dbReference>
<dbReference type="CDD" id="cd05236">
    <property type="entry name" value="FAR-N_SDR_e"/>
    <property type="match status" value="1"/>
</dbReference>
<sequence>MELGNIVQFLENRTILVTGAAGFLAKIFIEKILRVQPNVKKLYLLLRASDTKSALQRFNTEIIEKDLFRVLKEKCGPDLNTLISQKIKVVPGDITCDKLGIKDLNLVEEMWKEVDVVVNLAATTNFDERYDVSLGINTLGAKNILIFAKRCAKLKVLLHVSTAYVSGEKEGLISETPYELGETLNGTFGLDIDVEKKLTEEKLHELRAEYSSEESITLAMKDLGIQRARKFGWPNTYVFTKAMGEMLLGRLKGNTPLVIVRPTIVTSTFKEPFPGWVEGVRTIDSIVIGYAKGRMKCFLGHPKTIIDVIPADMVVNAMIVAMVAHANQPSEMIIYQVGSSLSNPFHFSCIQDFSIRYFSKHPWIDKQGKPVKVGNITVLTTMESFRRYLAIRYLLPLKGLQILNVALCQHFGGLCHDLDRKIKFVSRMIELYGPYLFFRGIYDDINTEKLRRAARECDVEIVFYFDPKSINWEDYFTNTHFPGAVKYVFK</sequence>
<comment type="similarity">
    <text evidence="1 4">Belongs to the fatty acyl-CoA reductase family.</text>
</comment>
<dbReference type="InterPro" id="IPR013120">
    <property type="entry name" value="FAR_NAD-bd"/>
</dbReference>
<dbReference type="GO" id="GO:0006629">
    <property type="term" value="P:lipid metabolic process"/>
    <property type="evidence" value="ECO:0007669"/>
    <property type="project" value="UniProtKB-KW"/>
</dbReference>
<dbReference type="Gene3D" id="3.40.50.720">
    <property type="entry name" value="NAD(P)-binding Rossmann-like Domain"/>
    <property type="match status" value="1"/>
</dbReference>
<gene>
    <name evidence="7" type="ORF">ACH5RR_021106</name>
</gene>
<dbReference type="EC" id="1.2.1.84" evidence="4"/>
<comment type="caution">
    <text evidence="7">The sequence shown here is derived from an EMBL/GenBank/DDBJ whole genome shotgun (WGS) entry which is preliminary data.</text>
</comment>
<dbReference type="CDD" id="cd09071">
    <property type="entry name" value="FAR_C"/>
    <property type="match status" value="1"/>
</dbReference>
<dbReference type="SUPFAM" id="SSF51735">
    <property type="entry name" value="NAD(P)-binding Rossmann-fold domains"/>
    <property type="match status" value="1"/>
</dbReference>
<evidence type="ECO:0000259" key="5">
    <source>
        <dbReference type="Pfam" id="PF03015"/>
    </source>
</evidence>
<keyword evidence="4" id="KW-0560">Oxidoreductase</keyword>
<keyword evidence="2 4" id="KW-0444">Lipid biosynthesis</keyword>
<comment type="catalytic activity">
    <reaction evidence="4">
        <text>a long-chain fatty acyl-CoA + 2 NADPH + 2 H(+) = a long-chain primary fatty alcohol + 2 NADP(+) + CoA</text>
        <dbReference type="Rhea" id="RHEA:52716"/>
        <dbReference type="ChEBI" id="CHEBI:15378"/>
        <dbReference type="ChEBI" id="CHEBI:57287"/>
        <dbReference type="ChEBI" id="CHEBI:57783"/>
        <dbReference type="ChEBI" id="CHEBI:58349"/>
        <dbReference type="ChEBI" id="CHEBI:77396"/>
        <dbReference type="ChEBI" id="CHEBI:83139"/>
        <dbReference type="EC" id="1.2.1.84"/>
    </reaction>
</comment>
<evidence type="ECO:0000256" key="3">
    <source>
        <dbReference type="ARBA" id="ARBA00023098"/>
    </source>
</evidence>
<dbReference type="InterPro" id="IPR033640">
    <property type="entry name" value="FAR_C"/>
</dbReference>
<keyword evidence="8" id="KW-1185">Reference proteome</keyword>
<comment type="function">
    <text evidence="4">Catalyzes the reduction of fatty acyl-CoA to fatty alcohols.</text>
</comment>
<keyword evidence="3 4" id="KW-0443">Lipid metabolism</keyword>
<dbReference type="InterPro" id="IPR036291">
    <property type="entry name" value="NAD(P)-bd_dom_sf"/>
</dbReference>
<name>A0ABD2ZGC7_9GENT</name>
<dbReference type="AlphaFoldDB" id="A0ABD2ZGC7"/>
<protein>
    <recommendedName>
        <fullName evidence="4">Fatty acyl-CoA reductase</fullName>
        <ecNumber evidence="4">1.2.1.84</ecNumber>
    </recommendedName>
</protein>
<dbReference type="GO" id="GO:0102965">
    <property type="term" value="F:alcohol-forming long-chain fatty acyl-CoA reductase activity"/>
    <property type="evidence" value="ECO:0007669"/>
    <property type="project" value="UniProtKB-EC"/>
</dbReference>
<feature type="domain" description="Thioester reductase (TE)" evidence="6">
    <location>
        <begin position="17"/>
        <end position="318"/>
    </location>
</feature>
<evidence type="ECO:0000256" key="2">
    <source>
        <dbReference type="ARBA" id="ARBA00022516"/>
    </source>
</evidence>
<keyword evidence="4" id="KW-0521">NADP</keyword>